<dbReference type="PANTHER" id="PTHR11668">
    <property type="entry name" value="SERINE/THREONINE PROTEIN PHOSPHATASE"/>
    <property type="match status" value="1"/>
</dbReference>
<evidence type="ECO:0000256" key="4">
    <source>
        <dbReference type="ARBA" id="ARBA00022801"/>
    </source>
</evidence>
<dbReference type="InterPro" id="IPR000626">
    <property type="entry name" value="Ubiquitin-like_dom"/>
</dbReference>
<organism evidence="10 11">
    <name type="scientific">Symbiodinium natans</name>
    <dbReference type="NCBI Taxonomy" id="878477"/>
    <lineage>
        <taxon>Eukaryota</taxon>
        <taxon>Sar</taxon>
        <taxon>Alveolata</taxon>
        <taxon>Dinophyceae</taxon>
        <taxon>Suessiales</taxon>
        <taxon>Symbiodiniaceae</taxon>
        <taxon>Symbiodinium</taxon>
    </lineage>
</organism>
<keyword evidence="3" id="KW-0479">Metal-binding</keyword>
<dbReference type="AlphaFoldDB" id="A0A812QRA2"/>
<dbReference type="GO" id="GO:0004722">
    <property type="term" value="F:protein serine/threonine phosphatase activity"/>
    <property type="evidence" value="ECO:0007669"/>
    <property type="project" value="UniProtKB-EC"/>
</dbReference>
<evidence type="ECO:0000313" key="10">
    <source>
        <dbReference type="EMBL" id="CAE7400163.1"/>
    </source>
</evidence>
<comment type="caution">
    <text evidence="10">The sequence shown here is derived from an EMBL/GenBank/DDBJ whole genome shotgun (WGS) entry which is preliminary data.</text>
</comment>
<gene>
    <name evidence="10" type="primary">TOPP9</name>
    <name evidence="10" type="ORF">SNAT2548_LOCUS21787</name>
</gene>
<evidence type="ECO:0000256" key="6">
    <source>
        <dbReference type="ARBA" id="ARBA00023211"/>
    </source>
</evidence>
<evidence type="ECO:0000256" key="1">
    <source>
        <dbReference type="ARBA" id="ARBA00001936"/>
    </source>
</evidence>
<dbReference type="PROSITE" id="PS50053">
    <property type="entry name" value="UBIQUITIN_2"/>
    <property type="match status" value="1"/>
</dbReference>
<sequence length="411" mass="45910">MAQIVEASKEPVPAEAPAVPVEEATIPVKVLNLAGREVLACHLHAGSTVHEIKTQVALAGGPDVRLQMLSFDGCVLKDATTCHALGWTAAEPATLTMTRVLPDVDKCLAGLMDPFYKKKPSRLSLMELHTLCCHCKDIFLSEPMLLEPDPPLVIVGRLHGYFDQLVKLLERCGGLPDTHYLFLGGYVNKGKRSIDTITLLFTFKSMYPDSLFLLRGCDEDASMCRYYGFYEECQRQFNIKLWKAFVEAFNCMPVCALIRGKIFCVSSGLSPDMTDLACIRQLKRPYHVPENGLLCDLLWGVPEEQGGWSKGPFDISYAFGEDVVKRFVEEMGLELIVRGNQHVVDGGYAYFADEKMVSIWSIYSWDWDEPHYDNHAAVVKISDHLGVDFEVFDKVSSAGLGFARRPRQDLG</sequence>
<dbReference type="GO" id="GO:0046872">
    <property type="term" value="F:metal ion binding"/>
    <property type="evidence" value="ECO:0007669"/>
    <property type="project" value="UniProtKB-KW"/>
</dbReference>
<dbReference type="GO" id="GO:0005634">
    <property type="term" value="C:nucleus"/>
    <property type="evidence" value="ECO:0007669"/>
    <property type="project" value="TreeGrafter"/>
</dbReference>
<dbReference type="CDD" id="cd17039">
    <property type="entry name" value="Ubl_ubiquitin_like"/>
    <property type="match status" value="1"/>
</dbReference>
<dbReference type="GO" id="GO:0005737">
    <property type="term" value="C:cytoplasm"/>
    <property type="evidence" value="ECO:0007669"/>
    <property type="project" value="TreeGrafter"/>
</dbReference>
<evidence type="ECO:0000256" key="8">
    <source>
        <dbReference type="ARBA" id="ARBA00048336"/>
    </source>
</evidence>
<evidence type="ECO:0000313" key="11">
    <source>
        <dbReference type="Proteomes" id="UP000604046"/>
    </source>
</evidence>
<dbReference type="Gene3D" id="3.60.21.10">
    <property type="match status" value="1"/>
</dbReference>
<name>A0A812QRA2_9DINO</name>
<dbReference type="SMART" id="SM00156">
    <property type="entry name" value="PP2Ac"/>
    <property type="match status" value="1"/>
</dbReference>
<evidence type="ECO:0000256" key="3">
    <source>
        <dbReference type="ARBA" id="ARBA00022723"/>
    </source>
</evidence>
<evidence type="ECO:0000256" key="7">
    <source>
        <dbReference type="ARBA" id="ARBA00047761"/>
    </source>
</evidence>
<evidence type="ECO:0000259" key="9">
    <source>
        <dbReference type="PROSITE" id="PS50053"/>
    </source>
</evidence>
<dbReference type="InterPro" id="IPR004843">
    <property type="entry name" value="Calcineurin-like_PHP"/>
</dbReference>
<dbReference type="PANTHER" id="PTHR11668:SF300">
    <property type="entry name" value="SERINE_THREONINE-PROTEIN PHOSPHATASE"/>
    <property type="match status" value="1"/>
</dbReference>
<dbReference type="SUPFAM" id="SSF54236">
    <property type="entry name" value="Ubiquitin-like"/>
    <property type="match status" value="1"/>
</dbReference>
<comment type="catalytic activity">
    <reaction evidence="8">
        <text>O-phospho-L-threonyl-[protein] + H2O = L-threonyl-[protein] + phosphate</text>
        <dbReference type="Rhea" id="RHEA:47004"/>
        <dbReference type="Rhea" id="RHEA-COMP:11060"/>
        <dbReference type="Rhea" id="RHEA-COMP:11605"/>
        <dbReference type="ChEBI" id="CHEBI:15377"/>
        <dbReference type="ChEBI" id="CHEBI:30013"/>
        <dbReference type="ChEBI" id="CHEBI:43474"/>
        <dbReference type="ChEBI" id="CHEBI:61977"/>
        <dbReference type="EC" id="3.1.3.16"/>
    </reaction>
</comment>
<dbReference type="SUPFAM" id="SSF56300">
    <property type="entry name" value="Metallo-dependent phosphatases"/>
    <property type="match status" value="1"/>
</dbReference>
<accession>A0A812QRA2</accession>
<dbReference type="OrthoDB" id="436734at2759"/>
<evidence type="ECO:0000256" key="2">
    <source>
        <dbReference type="ARBA" id="ARBA00013081"/>
    </source>
</evidence>
<dbReference type="PRINTS" id="PR00114">
    <property type="entry name" value="STPHPHTASE"/>
</dbReference>
<dbReference type="EMBL" id="CAJNDS010002263">
    <property type="protein sequence ID" value="CAE7400163.1"/>
    <property type="molecule type" value="Genomic_DNA"/>
</dbReference>
<keyword evidence="6" id="KW-0464">Manganese</keyword>
<dbReference type="Proteomes" id="UP000604046">
    <property type="component" value="Unassembled WGS sequence"/>
</dbReference>
<feature type="domain" description="Ubiquitin-like" evidence="9">
    <location>
        <begin position="24"/>
        <end position="86"/>
    </location>
</feature>
<comment type="cofactor">
    <cofactor evidence="1">
        <name>Mn(2+)</name>
        <dbReference type="ChEBI" id="CHEBI:29035"/>
    </cofactor>
</comment>
<evidence type="ECO:0000256" key="5">
    <source>
        <dbReference type="ARBA" id="ARBA00022912"/>
    </source>
</evidence>
<dbReference type="InterPro" id="IPR029071">
    <property type="entry name" value="Ubiquitin-like_domsf"/>
</dbReference>
<proteinExistence type="predicted"/>
<protein>
    <recommendedName>
        <fullName evidence="2">protein-serine/threonine phosphatase</fullName>
        <ecNumber evidence="2">3.1.3.16</ecNumber>
    </recommendedName>
</protein>
<dbReference type="InterPro" id="IPR006186">
    <property type="entry name" value="Ser/Thr-sp_prot-phosphatase"/>
</dbReference>
<reference evidence="10" key="1">
    <citation type="submission" date="2021-02" db="EMBL/GenBank/DDBJ databases">
        <authorList>
            <person name="Dougan E. K."/>
            <person name="Rhodes N."/>
            <person name="Thang M."/>
            <person name="Chan C."/>
        </authorList>
    </citation>
    <scope>NUCLEOTIDE SEQUENCE</scope>
</reference>
<comment type="catalytic activity">
    <reaction evidence="7">
        <text>O-phospho-L-seryl-[protein] + H2O = L-seryl-[protein] + phosphate</text>
        <dbReference type="Rhea" id="RHEA:20629"/>
        <dbReference type="Rhea" id="RHEA-COMP:9863"/>
        <dbReference type="Rhea" id="RHEA-COMP:11604"/>
        <dbReference type="ChEBI" id="CHEBI:15377"/>
        <dbReference type="ChEBI" id="CHEBI:29999"/>
        <dbReference type="ChEBI" id="CHEBI:43474"/>
        <dbReference type="ChEBI" id="CHEBI:83421"/>
        <dbReference type="EC" id="3.1.3.16"/>
    </reaction>
</comment>
<dbReference type="InterPro" id="IPR050341">
    <property type="entry name" value="PP1_catalytic_subunit"/>
</dbReference>
<dbReference type="Pfam" id="PF00149">
    <property type="entry name" value="Metallophos"/>
    <property type="match status" value="1"/>
</dbReference>
<keyword evidence="5" id="KW-0904">Protein phosphatase</keyword>
<keyword evidence="4" id="KW-0378">Hydrolase</keyword>
<dbReference type="InterPro" id="IPR029052">
    <property type="entry name" value="Metallo-depent_PP-like"/>
</dbReference>
<dbReference type="EC" id="3.1.3.16" evidence="2"/>
<keyword evidence="11" id="KW-1185">Reference proteome</keyword>